<evidence type="ECO:0000256" key="1">
    <source>
        <dbReference type="SAM" id="MobiDB-lite"/>
    </source>
</evidence>
<keyword evidence="3" id="KW-1185">Reference proteome</keyword>
<dbReference type="Proteomes" id="UP001165060">
    <property type="component" value="Unassembled WGS sequence"/>
</dbReference>
<evidence type="ECO:0000313" key="2">
    <source>
        <dbReference type="EMBL" id="GMI41633.1"/>
    </source>
</evidence>
<organism evidence="2 3">
    <name type="scientific">Tetraparma gracilis</name>
    <dbReference type="NCBI Taxonomy" id="2962635"/>
    <lineage>
        <taxon>Eukaryota</taxon>
        <taxon>Sar</taxon>
        <taxon>Stramenopiles</taxon>
        <taxon>Ochrophyta</taxon>
        <taxon>Bolidophyceae</taxon>
        <taxon>Parmales</taxon>
        <taxon>Triparmaceae</taxon>
        <taxon>Tetraparma</taxon>
    </lineage>
</organism>
<sequence>MGNLCMSPKADEAGRPQPISASDLDVDVSSSGGDKFFDAESEQEQDGPKVVAAEAAADFTPFNGEWAQSSTEGMDDFFSEMKVPWMVKKIIGKVKPNMAITFTPSGYSITMSGGPKPPKVEEGQWGVPLKTTNPRGFEGDLLMTYQVHPDGSLVVHSKLTTANGVDVLSRYMQGDELILKIGPRVSAKDGKTLVEMKRIFKRKS</sequence>
<reference evidence="2 3" key="1">
    <citation type="journal article" date="2023" name="Commun. Biol.">
        <title>Genome analysis of Parmales, the sister group of diatoms, reveals the evolutionary specialization of diatoms from phago-mixotrophs to photoautotrophs.</title>
        <authorList>
            <person name="Ban H."/>
            <person name="Sato S."/>
            <person name="Yoshikawa S."/>
            <person name="Yamada K."/>
            <person name="Nakamura Y."/>
            <person name="Ichinomiya M."/>
            <person name="Sato N."/>
            <person name="Blanc-Mathieu R."/>
            <person name="Endo H."/>
            <person name="Kuwata A."/>
            <person name="Ogata H."/>
        </authorList>
    </citation>
    <scope>NUCLEOTIDE SEQUENCE [LARGE SCALE GENOMIC DNA]</scope>
</reference>
<comment type="caution">
    <text evidence="2">The sequence shown here is derived from an EMBL/GenBank/DDBJ whole genome shotgun (WGS) entry which is preliminary data.</text>
</comment>
<protein>
    <submittedName>
        <fullName evidence="2">Uncharacterized protein</fullName>
    </submittedName>
</protein>
<evidence type="ECO:0000313" key="3">
    <source>
        <dbReference type="Proteomes" id="UP001165060"/>
    </source>
</evidence>
<dbReference type="Gene3D" id="2.40.128.20">
    <property type="match status" value="1"/>
</dbReference>
<dbReference type="SUPFAM" id="SSF50814">
    <property type="entry name" value="Lipocalins"/>
    <property type="match status" value="1"/>
</dbReference>
<name>A0ABQ6N7F9_9STRA</name>
<gene>
    <name evidence="2" type="ORF">TeGR_g13650</name>
</gene>
<dbReference type="InterPro" id="IPR012674">
    <property type="entry name" value="Calycin"/>
</dbReference>
<accession>A0ABQ6N7F9</accession>
<feature type="region of interest" description="Disordered" evidence="1">
    <location>
        <begin position="1"/>
        <end position="47"/>
    </location>
</feature>
<proteinExistence type="predicted"/>
<dbReference type="EMBL" id="BRYB01002231">
    <property type="protein sequence ID" value="GMI41633.1"/>
    <property type="molecule type" value="Genomic_DNA"/>
</dbReference>